<organism evidence="4 5">
    <name type="scientific">Aureimonas phyllosphaerae</name>
    <dbReference type="NCBI Taxonomy" id="1166078"/>
    <lineage>
        <taxon>Bacteria</taxon>
        <taxon>Pseudomonadati</taxon>
        <taxon>Pseudomonadota</taxon>
        <taxon>Alphaproteobacteria</taxon>
        <taxon>Hyphomicrobiales</taxon>
        <taxon>Aurantimonadaceae</taxon>
        <taxon>Aureimonas</taxon>
    </lineage>
</organism>
<dbReference type="InterPro" id="IPR001633">
    <property type="entry name" value="EAL_dom"/>
</dbReference>
<dbReference type="SMART" id="SM00267">
    <property type="entry name" value="GGDEF"/>
    <property type="match status" value="1"/>
</dbReference>
<dbReference type="PANTHER" id="PTHR44757">
    <property type="entry name" value="DIGUANYLATE CYCLASE DGCP"/>
    <property type="match status" value="1"/>
</dbReference>
<name>A0A7W6BVW2_9HYPH</name>
<dbReference type="Pfam" id="PF00990">
    <property type="entry name" value="GGDEF"/>
    <property type="match status" value="1"/>
</dbReference>
<dbReference type="CDD" id="cd00130">
    <property type="entry name" value="PAS"/>
    <property type="match status" value="1"/>
</dbReference>
<sequence>MEHQTDTSRALAGRIATFNRSQLLQCADFARTVLCASLVEICVLDGEQLKRVHRSGTSDLSGCALRVMPRELKDTQDLLFRDVQASRGRGRFRQCVVHAPVRLSDNTLAGCLSVVLSLGVEEFGAVETRVMRELASFLGRQFDWARRTVEVDRPSVFEGIATTSPDGIVAADASNRIVAWNAGAEQLFGFTAEEAIGQPLDIIVPMGNRAAHRAGVERVAGNGPTSLIGRSVTLHGLHKNGTHIPIELSLSQWMEGGERRFGAIIRDDSERQRLAESLRGATMLDHLTGLANRSSLDRRLAALVEAGRKITLLLVDLDGFKEVNDTLGHLAGDQVLAEVAARLRSEARNGQFVARMGGDEFVVLIEDDANPLEGAWLGETLIDVIEQAITIEDAMVSISASIGVACSGHDDTPDSLLGDADLALYKAKRSGRGRTELFTPDLRLKIVEKGLARTELAAAWADNQFELYYQPQVSLRDSRLCGAEALLRWIHPRRGVLAPGAFLPMIEADALAISVGGWIVDEACRQAAAWRAGPFPGFRIAVNLFALQFKSGDIVGEVTRALERHDLPPEALELEITENTILKSDERILKQLNRLRDLGVGLAFDDFGTGFASLSMLRDYPVTKIKIDRAFVSGADVCERDRAITQALVSMAHGLGIEVIAEGIETVDQHALMLGQGCDMGQGYLYSRPVNARTFLALSQTDARLRSAG</sequence>
<dbReference type="Gene3D" id="3.30.450.20">
    <property type="entry name" value="PAS domain"/>
    <property type="match status" value="1"/>
</dbReference>
<dbReference type="CDD" id="cd01948">
    <property type="entry name" value="EAL"/>
    <property type="match status" value="1"/>
</dbReference>
<feature type="domain" description="PAS" evidence="1">
    <location>
        <begin position="153"/>
        <end position="223"/>
    </location>
</feature>
<feature type="domain" description="EAL" evidence="2">
    <location>
        <begin position="449"/>
        <end position="703"/>
    </location>
</feature>
<evidence type="ECO:0000313" key="5">
    <source>
        <dbReference type="Proteomes" id="UP000531216"/>
    </source>
</evidence>
<dbReference type="InterPro" id="IPR035919">
    <property type="entry name" value="EAL_sf"/>
</dbReference>
<evidence type="ECO:0000259" key="1">
    <source>
        <dbReference type="PROSITE" id="PS50112"/>
    </source>
</evidence>
<dbReference type="Pfam" id="PF00563">
    <property type="entry name" value="EAL"/>
    <property type="match status" value="1"/>
</dbReference>
<accession>A0A7W6BVW2</accession>
<dbReference type="RefSeq" id="WP_090960791.1">
    <property type="nucleotide sequence ID" value="NZ_FOOA01000003.1"/>
</dbReference>
<dbReference type="InterPro" id="IPR000160">
    <property type="entry name" value="GGDEF_dom"/>
</dbReference>
<dbReference type="NCBIfam" id="TIGR00229">
    <property type="entry name" value="sensory_box"/>
    <property type="match status" value="1"/>
</dbReference>
<comment type="caution">
    <text evidence="4">The sequence shown here is derived from an EMBL/GenBank/DDBJ whole genome shotgun (WGS) entry which is preliminary data.</text>
</comment>
<dbReference type="PROSITE" id="PS50883">
    <property type="entry name" value="EAL"/>
    <property type="match status" value="1"/>
</dbReference>
<dbReference type="Gene3D" id="3.20.20.450">
    <property type="entry name" value="EAL domain"/>
    <property type="match status" value="1"/>
</dbReference>
<dbReference type="InterPro" id="IPR013767">
    <property type="entry name" value="PAS_fold"/>
</dbReference>
<dbReference type="EMBL" id="JACIDO010000003">
    <property type="protein sequence ID" value="MBB3935695.1"/>
    <property type="molecule type" value="Genomic_DNA"/>
</dbReference>
<gene>
    <name evidence="4" type="ORF">GGR05_001839</name>
</gene>
<dbReference type="AlphaFoldDB" id="A0A7W6BVW2"/>
<dbReference type="PROSITE" id="PS50112">
    <property type="entry name" value="PAS"/>
    <property type="match status" value="1"/>
</dbReference>
<evidence type="ECO:0000259" key="2">
    <source>
        <dbReference type="PROSITE" id="PS50883"/>
    </source>
</evidence>
<dbReference type="Proteomes" id="UP000531216">
    <property type="component" value="Unassembled WGS sequence"/>
</dbReference>
<dbReference type="Pfam" id="PF00989">
    <property type="entry name" value="PAS"/>
    <property type="match status" value="1"/>
</dbReference>
<dbReference type="NCBIfam" id="TIGR00254">
    <property type="entry name" value="GGDEF"/>
    <property type="match status" value="1"/>
</dbReference>
<dbReference type="SUPFAM" id="SSF141868">
    <property type="entry name" value="EAL domain-like"/>
    <property type="match status" value="1"/>
</dbReference>
<protein>
    <submittedName>
        <fullName evidence="4">Diguanylate cyclase (GGDEF)-like protein/PAS domain S-box-containing protein</fullName>
    </submittedName>
</protein>
<evidence type="ECO:0000313" key="4">
    <source>
        <dbReference type="EMBL" id="MBB3935695.1"/>
    </source>
</evidence>
<dbReference type="InterPro" id="IPR029787">
    <property type="entry name" value="Nucleotide_cyclase"/>
</dbReference>
<feature type="domain" description="GGDEF" evidence="3">
    <location>
        <begin position="308"/>
        <end position="440"/>
    </location>
</feature>
<dbReference type="GO" id="GO:0006355">
    <property type="term" value="P:regulation of DNA-templated transcription"/>
    <property type="evidence" value="ECO:0007669"/>
    <property type="project" value="InterPro"/>
</dbReference>
<evidence type="ECO:0000259" key="3">
    <source>
        <dbReference type="PROSITE" id="PS50887"/>
    </source>
</evidence>
<reference evidence="4 5" key="1">
    <citation type="submission" date="2020-08" db="EMBL/GenBank/DDBJ databases">
        <title>Genomic Encyclopedia of Type Strains, Phase IV (KMG-IV): sequencing the most valuable type-strain genomes for metagenomic binning, comparative biology and taxonomic classification.</title>
        <authorList>
            <person name="Goeker M."/>
        </authorList>
    </citation>
    <scope>NUCLEOTIDE SEQUENCE [LARGE SCALE GENOMIC DNA]</scope>
    <source>
        <strain evidence="4 5">DSM 25024</strain>
    </source>
</reference>
<dbReference type="CDD" id="cd01949">
    <property type="entry name" value="GGDEF"/>
    <property type="match status" value="1"/>
</dbReference>
<dbReference type="InterPro" id="IPR035965">
    <property type="entry name" value="PAS-like_dom_sf"/>
</dbReference>
<keyword evidence="5" id="KW-1185">Reference proteome</keyword>
<dbReference type="PROSITE" id="PS50887">
    <property type="entry name" value="GGDEF"/>
    <property type="match status" value="1"/>
</dbReference>
<dbReference type="InterPro" id="IPR052155">
    <property type="entry name" value="Biofilm_reg_signaling"/>
</dbReference>
<dbReference type="SUPFAM" id="SSF55785">
    <property type="entry name" value="PYP-like sensor domain (PAS domain)"/>
    <property type="match status" value="1"/>
</dbReference>
<dbReference type="InterPro" id="IPR000014">
    <property type="entry name" value="PAS"/>
</dbReference>
<proteinExistence type="predicted"/>
<dbReference type="SMART" id="SM00052">
    <property type="entry name" value="EAL"/>
    <property type="match status" value="1"/>
</dbReference>
<dbReference type="SMART" id="SM00091">
    <property type="entry name" value="PAS"/>
    <property type="match status" value="1"/>
</dbReference>
<dbReference type="Gene3D" id="3.30.70.270">
    <property type="match status" value="1"/>
</dbReference>
<dbReference type="OrthoDB" id="9814202at2"/>
<dbReference type="InterPro" id="IPR043128">
    <property type="entry name" value="Rev_trsase/Diguanyl_cyclase"/>
</dbReference>
<dbReference type="SUPFAM" id="SSF55073">
    <property type="entry name" value="Nucleotide cyclase"/>
    <property type="match status" value="1"/>
</dbReference>
<dbReference type="PANTHER" id="PTHR44757:SF2">
    <property type="entry name" value="BIOFILM ARCHITECTURE MAINTENANCE PROTEIN MBAA"/>
    <property type="match status" value="1"/>
</dbReference>